<dbReference type="InterPro" id="IPR050707">
    <property type="entry name" value="HTH_MetabolicPath_Reg"/>
</dbReference>
<dbReference type="AlphaFoldDB" id="A0A3P4B6E9"/>
<dbReference type="InterPro" id="IPR036388">
    <property type="entry name" value="WH-like_DNA-bd_sf"/>
</dbReference>
<dbReference type="GO" id="GO:0003700">
    <property type="term" value="F:DNA-binding transcription factor activity"/>
    <property type="evidence" value="ECO:0007669"/>
    <property type="project" value="TreeGrafter"/>
</dbReference>
<reference evidence="7 8" key="1">
    <citation type="submission" date="2018-10" db="EMBL/GenBank/DDBJ databases">
        <authorList>
            <person name="Criscuolo A."/>
        </authorList>
    </citation>
    <scope>NUCLEOTIDE SEQUENCE [LARGE SCALE GENOMIC DNA]</scope>
    <source>
        <strain evidence="7">DnA1</strain>
    </source>
</reference>
<evidence type="ECO:0000313" key="8">
    <source>
        <dbReference type="Proteomes" id="UP000277294"/>
    </source>
</evidence>
<dbReference type="InterPro" id="IPR029016">
    <property type="entry name" value="GAF-like_dom_sf"/>
</dbReference>
<keyword evidence="3" id="KW-0804">Transcription</keyword>
<dbReference type="GO" id="GO:0045892">
    <property type="term" value="P:negative regulation of DNA-templated transcription"/>
    <property type="evidence" value="ECO:0007669"/>
    <property type="project" value="TreeGrafter"/>
</dbReference>
<dbReference type="Pfam" id="PF09339">
    <property type="entry name" value="HTH_IclR"/>
    <property type="match status" value="1"/>
</dbReference>
<protein>
    <submittedName>
        <fullName evidence="7">Pca regulon regulatory protein</fullName>
    </submittedName>
</protein>
<dbReference type="InterPro" id="IPR036390">
    <property type="entry name" value="WH_DNA-bd_sf"/>
</dbReference>
<name>A0A3P4B6E9_9BURK</name>
<sequence length="273" mass="29935">MKRMSAQSESDEQPEQEEKGKDRQFVTALSRGLQILRCFTRARPALRVSELARMTGLPQPTVWRLCYTLIQEGYLVHVDSGEKLRPNYPVLALGYAAIAGAPVAELARPEMEELADRYQGAVSLGVRDGMHIIYLARSQRSDILIRDADVGSRVPLISAPIAWGYIAGLGAAGRKAVFDELARSHDERWPGLRPRLEQALADYEQAGYVLSKGIMHEQINAVAVPVFAEDGTVAMSLSYGGLAPLFPDERLAAIGEDLKALAGRLRSAIKSVH</sequence>
<dbReference type="Gene3D" id="1.10.10.10">
    <property type="entry name" value="Winged helix-like DNA-binding domain superfamily/Winged helix DNA-binding domain"/>
    <property type="match status" value="1"/>
</dbReference>
<dbReference type="EMBL" id="UWPJ01000027">
    <property type="protein sequence ID" value="VCU71501.1"/>
    <property type="molecule type" value="Genomic_DNA"/>
</dbReference>
<dbReference type="SMART" id="SM00346">
    <property type="entry name" value="HTH_ICLR"/>
    <property type="match status" value="1"/>
</dbReference>
<keyword evidence="8" id="KW-1185">Reference proteome</keyword>
<organism evidence="7 8">
    <name type="scientific">Pigmentiphaga humi</name>
    <dbReference type="NCBI Taxonomy" id="2478468"/>
    <lineage>
        <taxon>Bacteria</taxon>
        <taxon>Pseudomonadati</taxon>
        <taxon>Pseudomonadota</taxon>
        <taxon>Betaproteobacteria</taxon>
        <taxon>Burkholderiales</taxon>
        <taxon>Alcaligenaceae</taxon>
        <taxon>Pigmentiphaga</taxon>
    </lineage>
</organism>
<dbReference type="Pfam" id="PF01614">
    <property type="entry name" value="IclR_C"/>
    <property type="match status" value="1"/>
</dbReference>
<evidence type="ECO:0000313" key="7">
    <source>
        <dbReference type="EMBL" id="VCU71501.1"/>
    </source>
</evidence>
<dbReference type="RefSeq" id="WP_124081099.1">
    <property type="nucleotide sequence ID" value="NZ_UWPJ01000027.1"/>
</dbReference>
<accession>A0A3P4B6E9</accession>
<evidence type="ECO:0000259" key="5">
    <source>
        <dbReference type="PROSITE" id="PS51077"/>
    </source>
</evidence>
<evidence type="ECO:0000256" key="4">
    <source>
        <dbReference type="SAM" id="MobiDB-lite"/>
    </source>
</evidence>
<dbReference type="SUPFAM" id="SSF55781">
    <property type="entry name" value="GAF domain-like"/>
    <property type="match status" value="1"/>
</dbReference>
<dbReference type="InterPro" id="IPR005471">
    <property type="entry name" value="Tscrpt_reg_IclR_N"/>
</dbReference>
<evidence type="ECO:0000256" key="1">
    <source>
        <dbReference type="ARBA" id="ARBA00023015"/>
    </source>
</evidence>
<dbReference type="PROSITE" id="PS51077">
    <property type="entry name" value="HTH_ICLR"/>
    <property type="match status" value="1"/>
</dbReference>
<feature type="region of interest" description="Disordered" evidence="4">
    <location>
        <begin position="1"/>
        <end position="23"/>
    </location>
</feature>
<feature type="domain" description="IclR-ED" evidence="6">
    <location>
        <begin position="89"/>
        <end position="271"/>
    </location>
</feature>
<keyword evidence="2" id="KW-0238">DNA-binding</keyword>
<proteinExistence type="predicted"/>
<dbReference type="SUPFAM" id="SSF46785">
    <property type="entry name" value="Winged helix' DNA-binding domain"/>
    <property type="match status" value="1"/>
</dbReference>
<dbReference type="PANTHER" id="PTHR30136:SF33">
    <property type="entry name" value="TRANSCRIPTIONAL REGULATORY PROTEIN"/>
    <property type="match status" value="1"/>
</dbReference>
<evidence type="ECO:0000259" key="6">
    <source>
        <dbReference type="PROSITE" id="PS51078"/>
    </source>
</evidence>
<dbReference type="PANTHER" id="PTHR30136">
    <property type="entry name" value="HELIX-TURN-HELIX TRANSCRIPTIONAL REGULATOR, ICLR FAMILY"/>
    <property type="match status" value="1"/>
</dbReference>
<dbReference type="Proteomes" id="UP000277294">
    <property type="component" value="Unassembled WGS sequence"/>
</dbReference>
<keyword evidence="1" id="KW-0805">Transcription regulation</keyword>
<evidence type="ECO:0000256" key="2">
    <source>
        <dbReference type="ARBA" id="ARBA00023125"/>
    </source>
</evidence>
<dbReference type="PROSITE" id="PS51078">
    <property type="entry name" value="ICLR_ED"/>
    <property type="match status" value="1"/>
</dbReference>
<dbReference type="OrthoDB" id="5401369at2"/>
<dbReference type="InterPro" id="IPR014757">
    <property type="entry name" value="Tscrpt_reg_IclR_C"/>
</dbReference>
<evidence type="ECO:0000256" key="3">
    <source>
        <dbReference type="ARBA" id="ARBA00023163"/>
    </source>
</evidence>
<dbReference type="GO" id="GO:0003677">
    <property type="term" value="F:DNA binding"/>
    <property type="evidence" value="ECO:0007669"/>
    <property type="project" value="UniProtKB-KW"/>
</dbReference>
<dbReference type="Gene3D" id="3.30.450.40">
    <property type="match status" value="1"/>
</dbReference>
<gene>
    <name evidence="7" type="primary">pcaR_9</name>
    <name evidence="7" type="ORF">PIGHUM_03586</name>
</gene>
<feature type="domain" description="HTH iclR-type" evidence="5">
    <location>
        <begin position="26"/>
        <end position="88"/>
    </location>
</feature>